<reference evidence="2 3" key="1">
    <citation type="journal article" date="2023" name="BMC Biol.">
        <title>The compact genome of the sponge Oopsacas minuta (Hexactinellida) is lacking key metazoan core genes.</title>
        <authorList>
            <person name="Santini S."/>
            <person name="Schenkelaars Q."/>
            <person name="Jourda C."/>
            <person name="Duchesne M."/>
            <person name="Belahbib H."/>
            <person name="Rocher C."/>
            <person name="Selva M."/>
            <person name="Riesgo A."/>
            <person name="Vervoort M."/>
            <person name="Leys S.P."/>
            <person name="Kodjabachian L."/>
            <person name="Le Bivic A."/>
            <person name="Borchiellini C."/>
            <person name="Claverie J.M."/>
            <person name="Renard E."/>
        </authorList>
    </citation>
    <scope>NUCLEOTIDE SEQUENCE [LARGE SCALE GENOMIC DNA]</scope>
    <source>
        <strain evidence="2">SPO-2</strain>
    </source>
</reference>
<dbReference type="Gene3D" id="1.10.533.10">
    <property type="entry name" value="Death Domain, Fas"/>
    <property type="match status" value="1"/>
</dbReference>
<keyword evidence="3" id="KW-1185">Reference proteome</keyword>
<gene>
    <name evidence="2" type="ORF">LOD99_9727</name>
</gene>
<dbReference type="AlphaFoldDB" id="A0AAV7KQX3"/>
<dbReference type="Gene3D" id="3.40.50.10140">
    <property type="entry name" value="Toll/interleukin-1 receptor homology (TIR) domain"/>
    <property type="match status" value="1"/>
</dbReference>
<dbReference type="GO" id="GO:0007165">
    <property type="term" value="P:signal transduction"/>
    <property type="evidence" value="ECO:0007669"/>
    <property type="project" value="InterPro"/>
</dbReference>
<evidence type="ECO:0000259" key="1">
    <source>
        <dbReference type="PROSITE" id="PS50017"/>
    </source>
</evidence>
<sequence>MCARRFTIEEIPLTELDHTAYAVLSRHLDALHTRRKDWKGIAKAINLDYKEMNLVEASNEHMKKLIEIWNRSPPYPVLKDLLEVLEELGCDLVITELRECFETLPCTNKKTSSITHDVPPQPIQVSGPTLISPQTVTTNNNLPVNTVTNYDSSPIAIPSNSPVPSSKEYETISKPIVTEMSEKDLQIKDGFFVSFHENDAHIGREIIDEMRQKGIQIYSQDDIYAGDSEIQRREELFVMSKSVIAVISPDYCEKEGYHQLEALSKLVPSVGKRTFIPVIYKQVEVLPSFIRTRSKVDWRRPDKFTHLYNSIKNI</sequence>
<evidence type="ECO:0000313" key="3">
    <source>
        <dbReference type="Proteomes" id="UP001165289"/>
    </source>
</evidence>
<name>A0AAV7KQX3_9METZ</name>
<dbReference type="InterPro" id="IPR000488">
    <property type="entry name" value="Death_dom"/>
</dbReference>
<dbReference type="Pfam" id="PF00531">
    <property type="entry name" value="Death"/>
    <property type="match status" value="1"/>
</dbReference>
<accession>A0AAV7KQX3</accession>
<organism evidence="2 3">
    <name type="scientific">Oopsacas minuta</name>
    <dbReference type="NCBI Taxonomy" id="111878"/>
    <lineage>
        <taxon>Eukaryota</taxon>
        <taxon>Metazoa</taxon>
        <taxon>Porifera</taxon>
        <taxon>Hexactinellida</taxon>
        <taxon>Hexasterophora</taxon>
        <taxon>Lyssacinosida</taxon>
        <taxon>Leucopsacidae</taxon>
        <taxon>Oopsacas</taxon>
    </lineage>
</organism>
<protein>
    <recommendedName>
        <fullName evidence="1">Death domain-containing protein</fullName>
    </recommendedName>
</protein>
<dbReference type="SUPFAM" id="SSF47986">
    <property type="entry name" value="DEATH domain"/>
    <property type="match status" value="1"/>
</dbReference>
<dbReference type="SUPFAM" id="SSF52200">
    <property type="entry name" value="Toll/Interleukin receptor TIR domain"/>
    <property type="match status" value="1"/>
</dbReference>
<comment type="caution">
    <text evidence="2">The sequence shown here is derived from an EMBL/GenBank/DDBJ whole genome shotgun (WGS) entry which is preliminary data.</text>
</comment>
<dbReference type="InterPro" id="IPR000157">
    <property type="entry name" value="TIR_dom"/>
</dbReference>
<dbReference type="InterPro" id="IPR011029">
    <property type="entry name" value="DEATH-like_dom_sf"/>
</dbReference>
<dbReference type="PROSITE" id="PS50017">
    <property type="entry name" value="DEATH_DOMAIN"/>
    <property type="match status" value="1"/>
</dbReference>
<feature type="domain" description="Death" evidence="1">
    <location>
        <begin position="37"/>
        <end position="101"/>
    </location>
</feature>
<dbReference type="Pfam" id="PF13676">
    <property type="entry name" value="TIR_2"/>
    <property type="match status" value="1"/>
</dbReference>
<dbReference type="Proteomes" id="UP001165289">
    <property type="component" value="Unassembled WGS sequence"/>
</dbReference>
<proteinExistence type="predicted"/>
<dbReference type="EMBL" id="JAKMXF010000003">
    <property type="protein sequence ID" value="KAI6661959.1"/>
    <property type="molecule type" value="Genomic_DNA"/>
</dbReference>
<evidence type="ECO:0000313" key="2">
    <source>
        <dbReference type="EMBL" id="KAI6661959.1"/>
    </source>
</evidence>
<dbReference type="InterPro" id="IPR035897">
    <property type="entry name" value="Toll_tir_struct_dom_sf"/>
</dbReference>